<dbReference type="InterPro" id="IPR039448">
    <property type="entry name" value="Beta_helix"/>
</dbReference>
<evidence type="ECO:0000259" key="4">
    <source>
        <dbReference type="Pfam" id="PF13313"/>
    </source>
</evidence>
<feature type="domain" description="Right handed beta helix" evidence="3">
    <location>
        <begin position="354"/>
        <end position="472"/>
    </location>
</feature>
<reference evidence="6" key="1">
    <citation type="journal article" date="2019" name="Int. J. Syst. Evol. Microbiol.">
        <title>The Global Catalogue of Microorganisms (GCM) 10K type strain sequencing project: providing services to taxonomists for standard genome sequencing and annotation.</title>
        <authorList>
            <consortium name="The Broad Institute Genomics Platform"/>
            <consortium name="The Broad Institute Genome Sequencing Center for Infectious Disease"/>
            <person name="Wu L."/>
            <person name="Ma J."/>
        </authorList>
    </citation>
    <scope>NUCLEOTIDE SEQUENCE [LARGE SCALE GENOMIC DNA]</scope>
    <source>
        <strain evidence="6">JCM 11136</strain>
    </source>
</reference>
<keyword evidence="2" id="KW-0732">Signal</keyword>
<feature type="chain" id="PRO_5046851207" description="DUF4082 domain-containing protein" evidence="2">
    <location>
        <begin position="29"/>
        <end position="568"/>
    </location>
</feature>
<sequence length="568" mass="61156">MAQRRSRLALGAFIAAVLVAAPTTGALAHEPADPQPATPQHAKPQQASLWDDGPVWAERKRERLPVELGVRFTADRDGRIAGIRFYKARGERGTHVGTLWDALGRPLARVRFTGETRTGWQSARFATPVPVRAGAVYVASYHTRNGVYLAQRGGFATPIVSGPLTAPADRNGVYAYGRTPRFPARSNPARFNYFADVIFEYQQTTTPTPTNRPTASPTPSGNPSPTPTSKPTNRPTVSPTPTSRPTVSPTSTSRPTTTSRPTSTVRPTPTGRPTSTGRPTVTPTTTGRPTVSPTPTNKPTPTRTVTPPPLAGFPDASNTGPTTTSFRKIKGGEIKEHGAVFDGVEVTDSFDVYANNVTFRNCRIITKGYWAIKLRPGFSNLTVENCEIASNRKDKLDIGIWNGGNGQMTVRRNDIHSTSNAAIMAASGLIEDNYIHDLWQAEPGDHTDGIQTNGNSGPNKLVIKHNTVLNPERQTSAIILSAVFGPIHDVTVTDNLLAGGGYCIYGGAKHNGHPYSPYNVVIKDNVFSKRLFGRCGFYGPTAYFDSAASGNVWSGNRWEDGSKAINAG</sequence>
<evidence type="ECO:0000313" key="5">
    <source>
        <dbReference type="EMBL" id="GAA0924840.1"/>
    </source>
</evidence>
<gene>
    <name evidence="5" type="ORF">GCM10009560_25890</name>
</gene>
<dbReference type="Gene3D" id="2.160.20.10">
    <property type="entry name" value="Single-stranded right-handed beta-helix, Pectin lyase-like"/>
    <property type="match status" value="1"/>
</dbReference>
<dbReference type="Pfam" id="PF13313">
    <property type="entry name" value="DUF4082"/>
    <property type="match status" value="1"/>
</dbReference>
<proteinExistence type="predicted"/>
<protein>
    <recommendedName>
        <fullName evidence="7">DUF4082 domain-containing protein</fullName>
    </recommendedName>
</protein>
<dbReference type="RefSeq" id="WP_343950059.1">
    <property type="nucleotide sequence ID" value="NZ_BAAAHQ010000011.1"/>
</dbReference>
<feature type="signal peptide" evidence="2">
    <location>
        <begin position="1"/>
        <end position="28"/>
    </location>
</feature>
<dbReference type="EMBL" id="BAAAHQ010000011">
    <property type="protein sequence ID" value="GAA0924840.1"/>
    <property type="molecule type" value="Genomic_DNA"/>
</dbReference>
<feature type="region of interest" description="Disordered" evidence="1">
    <location>
        <begin position="27"/>
        <end position="48"/>
    </location>
</feature>
<evidence type="ECO:0000259" key="3">
    <source>
        <dbReference type="Pfam" id="PF13229"/>
    </source>
</evidence>
<organism evidence="5 6">
    <name type="scientific">Nonomuraea longicatena</name>
    <dbReference type="NCBI Taxonomy" id="83682"/>
    <lineage>
        <taxon>Bacteria</taxon>
        <taxon>Bacillati</taxon>
        <taxon>Actinomycetota</taxon>
        <taxon>Actinomycetes</taxon>
        <taxon>Streptosporangiales</taxon>
        <taxon>Streptosporangiaceae</taxon>
        <taxon>Nonomuraea</taxon>
    </lineage>
</organism>
<keyword evidence="6" id="KW-1185">Reference proteome</keyword>
<dbReference type="InterPro" id="IPR011050">
    <property type="entry name" value="Pectin_lyase_fold/virulence"/>
</dbReference>
<feature type="compositionally biased region" description="Low complexity" evidence="1">
    <location>
        <begin position="229"/>
        <end position="305"/>
    </location>
</feature>
<feature type="compositionally biased region" description="Low complexity" evidence="1">
    <location>
        <begin position="205"/>
        <end position="219"/>
    </location>
</feature>
<evidence type="ECO:0008006" key="7">
    <source>
        <dbReference type="Google" id="ProtNLM"/>
    </source>
</evidence>
<dbReference type="InterPro" id="IPR012334">
    <property type="entry name" value="Pectin_lyas_fold"/>
</dbReference>
<dbReference type="Proteomes" id="UP001501578">
    <property type="component" value="Unassembled WGS sequence"/>
</dbReference>
<evidence type="ECO:0000256" key="1">
    <source>
        <dbReference type="SAM" id="MobiDB-lite"/>
    </source>
</evidence>
<feature type="compositionally biased region" description="Polar residues" evidence="1">
    <location>
        <begin position="316"/>
        <end position="326"/>
    </location>
</feature>
<evidence type="ECO:0000256" key="2">
    <source>
        <dbReference type="SAM" id="SignalP"/>
    </source>
</evidence>
<accession>A0ABP3ZQI5</accession>
<dbReference type="InterPro" id="IPR025141">
    <property type="entry name" value="DUF4082"/>
</dbReference>
<evidence type="ECO:0000313" key="6">
    <source>
        <dbReference type="Proteomes" id="UP001501578"/>
    </source>
</evidence>
<comment type="caution">
    <text evidence="5">The sequence shown here is derived from an EMBL/GenBank/DDBJ whole genome shotgun (WGS) entry which is preliminary data.</text>
</comment>
<feature type="domain" description="DUF4082" evidence="4">
    <location>
        <begin position="60"/>
        <end position="194"/>
    </location>
</feature>
<dbReference type="Pfam" id="PF13229">
    <property type="entry name" value="Beta_helix"/>
    <property type="match status" value="1"/>
</dbReference>
<dbReference type="SUPFAM" id="SSF51126">
    <property type="entry name" value="Pectin lyase-like"/>
    <property type="match status" value="1"/>
</dbReference>
<name>A0ABP3ZQI5_9ACTN</name>
<feature type="region of interest" description="Disordered" evidence="1">
    <location>
        <begin position="205"/>
        <end position="330"/>
    </location>
</feature>